<evidence type="ECO:0000256" key="3">
    <source>
        <dbReference type="ARBA" id="ARBA00022896"/>
    </source>
</evidence>
<gene>
    <name evidence="8" type="ORF">MAR_010219</name>
</gene>
<dbReference type="InterPro" id="IPR006620">
    <property type="entry name" value="Pro_4_hyd_alph"/>
</dbReference>
<proteinExistence type="predicted"/>
<evidence type="ECO:0000313" key="8">
    <source>
        <dbReference type="EMBL" id="WAR03661.1"/>
    </source>
</evidence>
<feature type="domain" description="Fe2OG dioxygenase" evidence="7">
    <location>
        <begin position="203"/>
        <end position="299"/>
    </location>
</feature>
<keyword evidence="6" id="KW-0408">Iron</keyword>
<evidence type="ECO:0000256" key="6">
    <source>
        <dbReference type="ARBA" id="ARBA00023004"/>
    </source>
</evidence>
<organism evidence="8 9">
    <name type="scientific">Mya arenaria</name>
    <name type="common">Soft-shell clam</name>
    <dbReference type="NCBI Taxonomy" id="6604"/>
    <lineage>
        <taxon>Eukaryota</taxon>
        <taxon>Metazoa</taxon>
        <taxon>Spiralia</taxon>
        <taxon>Lophotrochozoa</taxon>
        <taxon>Mollusca</taxon>
        <taxon>Bivalvia</taxon>
        <taxon>Autobranchia</taxon>
        <taxon>Heteroconchia</taxon>
        <taxon>Euheterodonta</taxon>
        <taxon>Imparidentia</taxon>
        <taxon>Neoheterodontei</taxon>
        <taxon>Myida</taxon>
        <taxon>Myoidea</taxon>
        <taxon>Myidae</taxon>
        <taxon>Mya</taxon>
    </lineage>
</organism>
<keyword evidence="5" id="KW-0560">Oxidoreductase</keyword>
<evidence type="ECO:0000256" key="5">
    <source>
        <dbReference type="ARBA" id="ARBA00023002"/>
    </source>
</evidence>
<keyword evidence="3" id="KW-0847">Vitamin C</keyword>
<evidence type="ECO:0000256" key="2">
    <source>
        <dbReference type="ARBA" id="ARBA00022723"/>
    </source>
</evidence>
<evidence type="ECO:0000313" key="9">
    <source>
        <dbReference type="Proteomes" id="UP001164746"/>
    </source>
</evidence>
<dbReference type="Pfam" id="PF25238">
    <property type="entry name" value="OGFOD2-like"/>
    <property type="match status" value="1"/>
</dbReference>
<evidence type="ECO:0000259" key="7">
    <source>
        <dbReference type="PROSITE" id="PS51471"/>
    </source>
</evidence>
<protein>
    <submittedName>
        <fullName evidence="8">OGFD2-like protein</fullName>
    </submittedName>
</protein>
<evidence type="ECO:0000256" key="4">
    <source>
        <dbReference type="ARBA" id="ARBA00022964"/>
    </source>
</evidence>
<comment type="cofactor">
    <cofactor evidence="1">
        <name>L-ascorbate</name>
        <dbReference type="ChEBI" id="CHEBI:38290"/>
    </cofactor>
</comment>
<keyword evidence="2" id="KW-0479">Metal-binding</keyword>
<dbReference type="InterPro" id="IPR005123">
    <property type="entry name" value="Oxoglu/Fe-dep_dioxygenase_dom"/>
</dbReference>
<sequence>MGKFCICSCFLTQNIFVRILNCHVEYTCKAQFLQMYHQMLAEKSQSDLEQIILQISNEISRRKNLFSDSLERKSLIQQQYHNLHPHIFTLKESFLAPQFLQLVNYCRQEDATFEGVFHLINETNIERTYTFPVFTEEFCKEFLEEILHFEDSSLPKGRPNTMNNHGVLLEELGFDGFITELRERYLGPVCHLLYPDWCWAGLDSHKAFIVQYSEGGDVDLAYHYDNAEVTLNVALSPEGSYKGGDLFFGAMKNEFDNERLWKSYRHVPCFGILHRGQHRHGAYPIETGSRYNMIMWMRSSSVRNKKCPMCGSVPDLVEVDGYGDGFTSQTVDVCSLT</sequence>
<dbReference type="EMBL" id="CP111015">
    <property type="protein sequence ID" value="WAR03661.1"/>
    <property type="molecule type" value="Genomic_DNA"/>
</dbReference>
<dbReference type="PROSITE" id="PS51471">
    <property type="entry name" value="FE2OG_OXY"/>
    <property type="match status" value="1"/>
</dbReference>
<dbReference type="PANTHER" id="PTHR24014">
    <property type="entry name" value="2-OXOGLUTARATE AND IRON-DEPENDENT OXYGENASE DOMAIN-CONTAINING PROTEIN 2"/>
    <property type="match status" value="1"/>
</dbReference>
<dbReference type="SMART" id="SM00702">
    <property type="entry name" value="P4Hc"/>
    <property type="match status" value="1"/>
</dbReference>
<dbReference type="PANTHER" id="PTHR24014:SF4">
    <property type="entry name" value="2-OXOGLUTARATE AND IRON-DEPENDENT OXYGENASE DOMAIN-CONTAINING PROTEIN 2"/>
    <property type="match status" value="1"/>
</dbReference>
<keyword evidence="9" id="KW-1185">Reference proteome</keyword>
<keyword evidence="4" id="KW-0223">Dioxygenase</keyword>
<dbReference type="Proteomes" id="UP001164746">
    <property type="component" value="Chromosome 4"/>
</dbReference>
<name>A0ABY7E546_MYAAR</name>
<accession>A0ABY7E546</accession>
<reference evidence="8" key="1">
    <citation type="submission" date="2022-11" db="EMBL/GenBank/DDBJ databases">
        <title>Centuries of genome instability and evolution in soft-shell clam transmissible cancer (bioRxiv).</title>
        <authorList>
            <person name="Hart S.F.M."/>
            <person name="Yonemitsu M.A."/>
            <person name="Giersch R.M."/>
            <person name="Beal B.F."/>
            <person name="Arriagada G."/>
            <person name="Davis B.W."/>
            <person name="Ostrander E.A."/>
            <person name="Goff S.P."/>
            <person name="Metzger M.J."/>
        </authorList>
    </citation>
    <scope>NUCLEOTIDE SEQUENCE</scope>
    <source>
        <strain evidence="8">MELC-2E11</strain>
        <tissue evidence="8">Siphon/mantle</tissue>
    </source>
</reference>
<evidence type="ECO:0000256" key="1">
    <source>
        <dbReference type="ARBA" id="ARBA00001961"/>
    </source>
</evidence>